<dbReference type="OrthoDB" id="9766758at2"/>
<dbReference type="GO" id="GO:0015144">
    <property type="term" value="F:carbohydrate transmembrane transporter activity"/>
    <property type="evidence" value="ECO:0007669"/>
    <property type="project" value="InterPro"/>
</dbReference>
<dbReference type="GO" id="GO:0055052">
    <property type="term" value="C:ATP-binding cassette (ABC) transporter complex, substrate-binding subunit-containing"/>
    <property type="evidence" value="ECO:0007669"/>
    <property type="project" value="TreeGrafter"/>
</dbReference>
<comment type="subcellular location">
    <subcellularLocation>
        <location evidence="5">Cell membrane</location>
        <topology evidence="5">Lipid-anchor</topology>
    </subcellularLocation>
</comment>
<gene>
    <name evidence="6" type="ORF">U472_01110</name>
</gene>
<comment type="caution">
    <text evidence="6">The sequence shown here is derived from an EMBL/GenBank/DDBJ whole genome shotgun (WGS) entry which is preliminary data.</text>
</comment>
<keyword evidence="3 5" id="KW-0762">Sugar transport</keyword>
<dbReference type="RefSeq" id="WP_068714660.1">
    <property type="nucleotide sequence ID" value="NZ_LWDV01000005.1"/>
</dbReference>
<protein>
    <recommendedName>
        <fullName evidence="5">Maltodextrin-binding protein</fullName>
    </recommendedName>
</protein>
<dbReference type="InterPro" id="IPR006060">
    <property type="entry name" value="Maltose/Cyclodextrin-bd"/>
</dbReference>
<dbReference type="GO" id="GO:0042956">
    <property type="term" value="P:maltodextrin transmembrane transport"/>
    <property type="evidence" value="ECO:0007669"/>
    <property type="project" value="TreeGrafter"/>
</dbReference>
<keyword evidence="5" id="KW-0449">Lipoprotein</keyword>
<sequence length="407" mass="45010">MKKKILVLTLIVALSLGVVSPFAFAAEELTVWVSNGDETNWMIKAAELYQEKTGVKVKIESVPEIDQAQRLALDGPSGKGADVVGWFHDKLGRAVIQGLIEPLDGYLPAGYAQENFLENSVEALTYNGKLYGLPYAFQSIAMIYNKDFYSEPPKTFDELITKAKKLTNARQDKYGFLFEANNFYYSGAIFNAYGAYPFGKNADGSYNFTNMTLANEGGIKAAKLIKSFRDEGLIPKGTTGDTINGLFSEGKVGAMFNGDWRIKDIKEAGVNYAVAPMPKLPNGEYPQTFLTVKGYYLSKFSKNKELAADFIKFVTNSKMSMDHFDTNGILVPHKDVVGSEALMNNPDISGFIIQARRGIPMPNAPEFMQVWSPANNAMTFILNGQMPAEVILPMTVDMIQEGIMQMR</sequence>
<reference evidence="7" key="1">
    <citation type="submission" date="2016-07" db="EMBL/GenBank/DDBJ databases">
        <authorList>
            <person name="Florea S."/>
            <person name="Webb J.S."/>
            <person name="Jaromczyk J."/>
            <person name="Schardl C.L."/>
        </authorList>
    </citation>
    <scope>NUCLEOTIDE SEQUENCE [LARGE SCALE GENOMIC DNA]</scope>
    <source>
        <strain evidence="7">Z6</strain>
    </source>
</reference>
<feature type="signal peptide" evidence="5">
    <location>
        <begin position="1"/>
        <end position="25"/>
    </location>
</feature>
<reference evidence="6 7" key="2">
    <citation type="submission" date="2016-08" db="EMBL/GenBank/DDBJ databases">
        <title>Orenia metallireducens sp. nov. strain Z6, a Novel Metal-reducing Firmicute from the Deep Subsurface.</title>
        <authorList>
            <person name="Maxim B.I."/>
            <person name="Kenneth K."/>
            <person name="Flynn T.M."/>
            <person name="Oloughlin E.J."/>
            <person name="Locke R.A."/>
            <person name="Weber J.R."/>
            <person name="Egan S.M."/>
            <person name="Mackie R.I."/>
            <person name="Cann I.K."/>
        </authorList>
    </citation>
    <scope>NUCLEOTIDE SEQUENCE [LARGE SCALE GENOMIC DNA]</scope>
    <source>
        <strain evidence="6 7">Z6</strain>
    </source>
</reference>
<keyword evidence="5" id="KW-1003">Cell membrane</keyword>
<dbReference type="AlphaFoldDB" id="A0A1C0AD00"/>
<keyword evidence="5" id="KW-0472">Membrane</keyword>
<dbReference type="PANTHER" id="PTHR30061">
    <property type="entry name" value="MALTOSE-BINDING PERIPLASMIC PROTEIN"/>
    <property type="match status" value="1"/>
</dbReference>
<name>A0A1C0AD00_9FIRM</name>
<keyword evidence="4 5" id="KW-0732">Signal</keyword>
<dbReference type="GO" id="GO:0015768">
    <property type="term" value="P:maltose transport"/>
    <property type="evidence" value="ECO:0007669"/>
    <property type="project" value="TreeGrafter"/>
</dbReference>
<comment type="similarity">
    <text evidence="1 5">Belongs to the bacterial solute-binding protein 1 family.</text>
</comment>
<dbReference type="Pfam" id="PF13416">
    <property type="entry name" value="SBP_bac_8"/>
    <property type="match status" value="1"/>
</dbReference>
<dbReference type="GO" id="GO:1901982">
    <property type="term" value="F:maltose binding"/>
    <property type="evidence" value="ECO:0007669"/>
    <property type="project" value="TreeGrafter"/>
</dbReference>
<dbReference type="Proteomes" id="UP000093514">
    <property type="component" value="Unassembled WGS sequence"/>
</dbReference>
<dbReference type="Gene3D" id="3.40.190.10">
    <property type="entry name" value="Periplasmic binding protein-like II"/>
    <property type="match status" value="2"/>
</dbReference>
<dbReference type="PRINTS" id="PR00181">
    <property type="entry name" value="MALTOSEBP"/>
</dbReference>
<evidence type="ECO:0000256" key="5">
    <source>
        <dbReference type="RuleBase" id="RU365005"/>
    </source>
</evidence>
<evidence type="ECO:0000313" key="6">
    <source>
        <dbReference type="EMBL" id="OCL28517.1"/>
    </source>
</evidence>
<evidence type="ECO:0000256" key="1">
    <source>
        <dbReference type="ARBA" id="ARBA00008520"/>
    </source>
</evidence>
<dbReference type="PANTHER" id="PTHR30061:SF50">
    <property type="entry name" value="MALTOSE_MALTODEXTRIN-BINDING PERIPLASMIC PROTEIN"/>
    <property type="match status" value="1"/>
</dbReference>
<organism evidence="6 7">
    <name type="scientific">Orenia metallireducens</name>
    <dbReference type="NCBI Taxonomy" id="1413210"/>
    <lineage>
        <taxon>Bacteria</taxon>
        <taxon>Bacillati</taxon>
        <taxon>Bacillota</taxon>
        <taxon>Clostridia</taxon>
        <taxon>Halanaerobiales</taxon>
        <taxon>Halobacteroidaceae</taxon>
        <taxon>Orenia</taxon>
    </lineage>
</organism>
<proteinExistence type="inferred from homology"/>
<dbReference type="EMBL" id="LWDV01000005">
    <property type="protein sequence ID" value="OCL28517.1"/>
    <property type="molecule type" value="Genomic_DNA"/>
</dbReference>
<evidence type="ECO:0000256" key="2">
    <source>
        <dbReference type="ARBA" id="ARBA00022448"/>
    </source>
</evidence>
<dbReference type="InterPro" id="IPR006059">
    <property type="entry name" value="SBP"/>
</dbReference>
<evidence type="ECO:0000256" key="3">
    <source>
        <dbReference type="ARBA" id="ARBA00022597"/>
    </source>
</evidence>
<feature type="chain" id="PRO_5013423149" description="Maltodextrin-binding protein" evidence="5">
    <location>
        <begin position="26"/>
        <end position="407"/>
    </location>
</feature>
<evidence type="ECO:0000313" key="7">
    <source>
        <dbReference type="Proteomes" id="UP000093514"/>
    </source>
</evidence>
<dbReference type="SUPFAM" id="SSF53850">
    <property type="entry name" value="Periplasmic binding protein-like II"/>
    <property type="match status" value="1"/>
</dbReference>
<accession>A0A1C0AD00</accession>
<keyword evidence="2 5" id="KW-0813">Transport</keyword>
<evidence type="ECO:0000256" key="4">
    <source>
        <dbReference type="ARBA" id="ARBA00022729"/>
    </source>
</evidence>
<keyword evidence="7" id="KW-1185">Reference proteome</keyword>